<gene>
    <name evidence="1" type="ORF">ACJDU8_22365</name>
</gene>
<sequence>MLQMIINLVIKKYLKPKKKLSIEEISYEQKTYPIYLCVRQAFNYCIKNRLMKRTDILQFKSILDSYIRNPYIYQHKKYNNDVHEIYSKLKNYYIKPKEMHKLLKFVNSFLKAKNTATQ</sequence>
<dbReference type="EMBL" id="JBJHZX010000054">
    <property type="protein sequence ID" value="MFL0198284.1"/>
    <property type="molecule type" value="Genomic_DNA"/>
</dbReference>
<name>A0ABW8SQS2_9CLOT</name>
<reference evidence="1 2" key="1">
    <citation type="submission" date="2024-11" db="EMBL/GenBank/DDBJ databases">
        <authorList>
            <person name="Heng Y.C."/>
            <person name="Lim A.C.H."/>
            <person name="Lee J.K.Y."/>
            <person name="Kittelmann S."/>
        </authorList>
    </citation>
    <scope>NUCLEOTIDE SEQUENCE [LARGE SCALE GENOMIC DNA]</scope>
    <source>
        <strain evidence="1 2">WILCCON 0269</strain>
    </source>
</reference>
<evidence type="ECO:0000313" key="2">
    <source>
        <dbReference type="Proteomes" id="UP001623660"/>
    </source>
</evidence>
<comment type="caution">
    <text evidence="1">The sequence shown here is derived from an EMBL/GenBank/DDBJ whole genome shotgun (WGS) entry which is preliminary data.</text>
</comment>
<protein>
    <submittedName>
        <fullName evidence="1">Uncharacterized protein</fullName>
    </submittedName>
</protein>
<keyword evidence="2" id="KW-1185">Reference proteome</keyword>
<organism evidence="1 2">
    <name type="scientific">Candidatus Clostridium eludens</name>
    <dbReference type="NCBI Taxonomy" id="3381663"/>
    <lineage>
        <taxon>Bacteria</taxon>
        <taxon>Bacillati</taxon>
        <taxon>Bacillota</taxon>
        <taxon>Clostridia</taxon>
        <taxon>Eubacteriales</taxon>
        <taxon>Clostridiaceae</taxon>
        <taxon>Clostridium</taxon>
    </lineage>
</organism>
<accession>A0ABW8SQS2</accession>
<evidence type="ECO:0000313" key="1">
    <source>
        <dbReference type="EMBL" id="MFL0198284.1"/>
    </source>
</evidence>
<dbReference type="RefSeq" id="WP_406794393.1">
    <property type="nucleotide sequence ID" value="NZ_JBJHZX010000054.1"/>
</dbReference>
<proteinExistence type="predicted"/>
<dbReference type="Proteomes" id="UP001623660">
    <property type="component" value="Unassembled WGS sequence"/>
</dbReference>